<feature type="region of interest" description="Disordered" evidence="5">
    <location>
        <begin position="296"/>
        <end position="321"/>
    </location>
</feature>
<evidence type="ECO:0000256" key="4">
    <source>
        <dbReference type="PIRNR" id="PIRNR011312"/>
    </source>
</evidence>
<evidence type="ECO:0000256" key="3">
    <source>
        <dbReference type="ARBA" id="ARBA00023242"/>
    </source>
</evidence>
<dbReference type="GO" id="GO:0006289">
    <property type="term" value="P:nucleotide-excision repair"/>
    <property type="evidence" value="ECO:0007669"/>
    <property type="project" value="TreeGrafter"/>
</dbReference>
<keyword evidence="3" id="KW-0539">Nucleus</keyword>
<proteinExistence type="inferred from homology"/>
<reference evidence="6" key="1">
    <citation type="journal article" date="2022" name="bioRxiv">
        <title>Deciphering the potential niche of two novel black yeast fungi from a biological soil crust based on their genomes, phenotypes, and melanin regulation.</title>
        <authorList>
            <consortium name="DOE Joint Genome Institute"/>
            <person name="Carr E.C."/>
            <person name="Barton Q."/>
            <person name="Grambo S."/>
            <person name="Sullivan M."/>
            <person name="Renfro C.M."/>
            <person name="Kuo A."/>
            <person name="Pangilinan J."/>
            <person name="Lipzen A."/>
            <person name="Keymanesh K."/>
            <person name="Savage E."/>
            <person name="Barry K."/>
            <person name="Grigoriev I.V."/>
            <person name="Riekhof W.R."/>
            <person name="Harris S.S."/>
        </authorList>
    </citation>
    <scope>NUCLEOTIDE SEQUENCE</scope>
    <source>
        <strain evidence="6">JF 03-4F</strain>
    </source>
</reference>
<evidence type="ECO:0000256" key="1">
    <source>
        <dbReference type="ARBA" id="ARBA00004123"/>
    </source>
</evidence>
<dbReference type="EMBL" id="MU404350">
    <property type="protein sequence ID" value="KAI1618343.1"/>
    <property type="molecule type" value="Genomic_DNA"/>
</dbReference>
<dbReference type="GO" id="GO:0000724">
    <property type="term" value="P:double-strand break repair via homologous recombination"/>
    <property type="evidence" value="ECO:0007669"/>
    <property type="project" value="TreeGrafter"/>
</dbReference>
<dbReference type="GO" id="GO:0005730">
    <property type="term" value="C:nucleolus"/>
    <property type="evidence" value="ECO:0007669"/>
    <property type="project" value="InterPro"/>
</dbReference>
<organism evidence="6 7">
    <name type="scientific">Exophiala viscosa</name>
    <dbReference type="NCBI Taxonomy" id="2486360"/>
    <lineage>
        <taxon>Eukaryota</taxon>
        <taxon>Fungi</taxon>
        <taxon>Dikarya</taxon>
        <taxon>Ascomycota</taxon>
        <taxon>Pezizomycotina</taxon>
        <taxon>Eurotiomycetes</taxon>
        <taxon>Chaetothyriomycetidae</taxon>
        <taxon>Chaetothyriales</taxon>
        <taxon>Herpotrichiellaceae</taxon>
        <taxon>Exophiala</taxon>
    </lineage>
</organism>
<dbReference type="Gene3D" id="3.70.10.10">
    <property type="match status" value="1"/>
</dbReference>
<keyword evidence="7" id="KW-1185">Reference proteome</keyword>
<feature type="compositionally biased region" description="Basic and acidic residues" evidence="5">
    <location>
        <begin position="302"/>
        <end position="312"/>
    </location>
</feature>
<comment type="caution">
    <text evidence="6">The sequence shown here is derived from an EMBL/GenBank/DDBJ whole genome shotgun (WGS) entry which is preliminary data.</text>
</comment>
<dbReference type="GO" id="GO:0030896">
    <property type="term" value="C:checkpoint clamp complex"/>
    <property type="evidence" value="ECO:0007669"/>
    <property type="project" value="InterPro"/>
</dbReference>
<dbReference type="GO" id="GO:0033314">
    <property type="term" value="P:mitotic DNA replication checkpoint signaling"/>
    <property type="evidence" value="ECO:0007669"/>
    <property type="project" value="TreeGrafter"/>
</dbReference>
<protein>
    <recommendedName>
        <fullName evidence="4">Checkpoint protein</fullName>
    </recommendedName>
</protein>
<dbReference type="SUPFAM" id="SSF55979">
    <property type="entry name" value="DNA clamp"/>
    <property type="match status" value="1"/>
</dbReference>
<dbReference type="InterPro" id="IPR016580">
    <property type="entry name" value="HUS1"/>
</dbReference>
<accession>A0AAN6E5N4</accession>
<dbReference type="GO" id="GO:0035861">
    <property type="term" value="C:site of double-strand break"/>
    <property type="evidence" value="ECO:0007669"/>
    <property type="project" value="TreeGrafter"/>
</dbReference>
<sequence>MTRLFRASQLWAGHGYALLAGHFILRTAQDQEDAMRFKSQIKNVNLFAKFCASLASLGQVAWCRLNDDDVQFTIVPDKGSQVWSVLKPETVFETYILQSASPKNTINLEVPIQALSRALRSAYGSTSTQIRLTKKDNVPMLSLTIVTNTFSSGNNVVAVPSATRGDDEAVEFDFSEDMPDASFSGGGPRERETVITQDIPVKVLTMEVVERIHQPRTQEPDVNIFLPPLVQVKTISDRFTKLALATTKGSSNASPRLELSANMHGSLKISVKTDALNITSRWTGLVNPELDPAHFPDGSQGVRDHPSTKMKELGGPNGENEAGWSKVRIDAKDWSRVLSVGRVSARVIACFINEGGLVLYVYLPNDENGSEDESCLTYYISSFAV</sequence>
<dbReference type="InterPro" id="IPR046938">
    <property type="entry name" value="DNA_clamp_sf"/>
</dbReference>
<gene>
    <name evidence="6" type="ORF">EDD36DRAFT_28812</name>
</gene>
<comment type="subcellular location">
    <subcellularLocation>
        <location evidence="1">Nucleus</location>
    </subcellularLocation>
</comment>
<dbReference type="AlphaFoldDB" id="A0AAN6E5N4"/>
<dbReference type="Pfam" id="PF04005">
    <property type="entry name" value="Hus1"/>
    <property type="match status" value="1"/>
</dbReference>
<evidence type="ECO:0000313" key="7">
    <source>
        <dbReference type="Proteomes" id="UP001203852"/>
    </source>
</evidence>
<dbReference type="GO" id="GO:0044778">
    <property type="term" value="P:meiotic DNA integrity checkpoint signaling"/>
    <property type="evidence" value="ECO:0007669"/>
    <property type="project" value="TreeGrafter"/>
</dbReference>
<dbReference type="PANTHER" id="PTHR12900:SF0">
    <property type="entry name" value="CHECKPOINT PROTEIN"/>
    <property type="match status" value="1"/>
</dbReference>
<evidence type="ECO:0000256" key="5">
    <source>
        <dbReference type="SAM" id="MobiDB-lite"/>
    </source>
</evidence>
<name>A0AAN6E5N4_9EURO</name>
<dbReference type="InterPro" id="IPR007150">
    <property type="entry name" value="HUS1/Mec3"/>
</dbReference>
<dbReference type="PIRSF" id="PIRSF011312">
    <property type="entry name" value="Cell_cycle_HUS1"/>
    <property type="match status" value="1"/>
</dbReference>
<dbReference type="PANTHER" id="PTHR12900">
    <property type="entry name" value="MITOTIC AND DNA DAMAGE CHECKPOINT PROTEIN HUS1"/>
    <property type="match status" value="1"/>
</dbReference>
<dbReference type="GO" id="GO:0000723">
    <property type="term" value="P:telomere maintenance"/>
    <property type="evidence" value="ECO:0007669"/>
    <property type="project" value="TreeGrafter"/>
</dbReference>
<dbReference type="GO" id="GO:0031573">
    <property type="term" value="P:mitotic intra-S DNA damage checkpoint signaling"/>
    <property type="evidence" value="ECO:0007669"/>
    <property type="project" value="TreeGrafter"/>
</dbReference>
<dbReference type="Proteomes" id="UP001203852">
    <property type="component" value="Unassembled WGS sequence"/>
</dbReference>
<comment type="similarity">
    <text evidence="2 4">Belongs to the HUS1 family.</text>
</comment>
<evidence type="ECO:0000256" key="2">
    <source>
        <dbReference type="ARBA" id="ARBA00005563"/>
    </source>
</evidence>
<evidence type="ECO:0000313" key="6">
    <source>
        <dbReference type="EMBL" id="KAI1618343.1"/>
    </source>
</evidence>